<organism evidence="2 3">
    <name type="scientific">Nephila pilipes</name>
    <name type="common">Giant wood spider</name>
    <name type="synonym">Nephila maculata</name>
    <dbReference type="NCBI Taxonomy" id="299642"/>
    <lineage>
        <taxon>Eukaryota</taxon>
        <taxon>Metazoa</taxon>
        <taxon>Ecdysozoa</taxon>
        <taxon>Arthropoda</taxon>
        <taxon>Chelicerata</taxon>
        <taxon>Arachnida</taxon>
        <taxon>Araneae</taxon>
        <taxon>Araneomorphae</taxon>
        <taxon>Entelegynae</taxon>
        <taxon>Araneoidea</taxon>
        <taxon>Nephilidae</taxon>
        <taxon>Nephila</taxon>
    </lineage>
</organism>
<sequence>MVRKESSIQEGGVDLISNNDIRRFNWTLAKFVMTYPGISGRVRVLEVNNKSGPFLQWILRLYTPEVFEDESSFKHFFQKWIVH</sequence>
<proteinExistence type="predicted"/>
<dbReference type="AlphaFoldDB" id="A0A8X6P724"/>
<accession>A0A8X6P724</accession>
<evidence type="ECO:0000259" key="1">
    <source>
        <dbReference type="Pfam" id="PF18701"/>
    </source>
</evidence>
<gene>
    <name evidence="2" type="ORF">NPIL_445941</name>
</gene>
<keyword evidence="3" id="KW-1185">Reference proteome</keyword>
<protein>
    <recommendedName>
        <fullName evidence="1">DUF5641 domain-containing protein</fullName>
    </recommendedName>
</protein>
<comment type="caution">
    <text evidence="2">The sequence shown here is derived from an EMBL/GenBank/DDBJ whole genome shotgun (WGS) entry which is preliminary data.</text>
</comment>
<dbReference type="InterPro" id="IPR040676">
    <property type="entry name" value="DUF5641"/>
</dbReference>
<reference evidence="2" key="1">
    <citation type="submission" date="2020-08" db="EMBL/GenBank/DDBJ databases">
        <title>Multicomponent nature underlies the extraordinary mechanical properties of spider dragline silk.</title>
        <authorList>
            <person name="Kono N."/>
            <person name="Nakamura H."/>
            <person name="Mori M."/>
            <person name="Yoshida Y."/>
            <person name="Ohtoshi R."/>
            <person name="Malay A.D."/>
            <person name="Moran D.A.P."/>
            <person name="Tomita M."/>
            <person name="Numata K."/>
            <person name="Arakawa K."/>
        </authorList>
    </citation>
    <scope>NUCLEOTIDE SEQUENCE</scope>
</reference>
<feature type="domain" description="DUF5641" evidence="1">
    <location>
        <begin position="4"/>
        <end position="60"/>
    </location>
</feature>
<evidence type="ECO:0000313" key="2">
    <source>
        <dbReference type="EMBL" id="GFT52535.1"/>
    </source>
</evidence>
<dbReference type="OrthoDB" id="6766214at2759"/>
<evidence type="ECO:0000313" key="3">
    <source>
        <dbReference type="Proteomes" id="UP000887013"/>
    </source>
</evidence>
<dbReference type="Proteomes" id="UP000887013">
    <property type="component" value="Unassembled WGS sequence"/>
</dbReference>
<name>A0A8X6P724_NEPPI</name>
<dbReference type="Pfam" id="PF18701">
    <property type="entry name" value="DUF5641"/>
    <property type="match status" value="1"/>
</dbReference>
<dbReference type="EMBL" id="BMAW01112447">
    <property type="protein sequence ID" value="GFT52535.1"/>
    <property type="molecule type" value="Genomic_DNA"/>
</dbReference>